<dbReference type="InterPro" id="IPR008928">
    <property type="entry name" value="6-hairpin_glycosidase_sf"/>
</dbReference>
<accession>A0A8A7KAX3</accession>
<gene>
    <name evidence="1" type="ORF">GM661_04200</name>
</gene>
<keyword evidence="2" id="KW-1185">Reference proteome</keyword>
<dbReference type="SUPFAM" id="SSF48208">
    <property type="entry name" value="Six-hairpin glycosidases"/>
    <property type="match status" value="1"/>
</dbReference>
<sequence length="1078" mass="125311">MKIDESGNFIIENYQKQRTFSSFLPGIAGKFGIPIWAFYVNRGQGVASFGIENKDNAILEFLPANKSYQSVTYKGFRTFIKFKDNYGNVKIYEPFTKINQKINNKMIIAPHCLTIEEIDNEYQLAIKIKYFILPNENFGSLIRRISLKNLAMQEREVEILDGLPEVIPYGLSNTALKEVSQTMAAWCRVYNLENKIPLYRVKATTADSPEVHKIVKGHFCLFYTDKNNILTPLVDPEVIFGEDTSFQIPINFIDKELSDYQGEQMTENRFPSAMSAYKVKIEGGLTTTLNSLFGHVANENRLIEIKELITQGDYLVRKEKESEIIHHKLTDNIFTKSNIPEFDYYCCQTYLDNLLRGGFPINIGQGGKINHIYSRKHGDLERDYNFFHLEASYYSQGNGNYRDINQNRRSDNFFNPQVKDHNIKTFANLIQADGYNPLVIKGKKYYLTQKAREEVIGLVSDDYQDLLHERLKKSFTPGELTSFINDYNIKLNIGLDQFIETVITLSYSTIEAEFGEGYWIDHWTYLLDLIENYLAIYPEKSNELFFNDDSYYFYDSYMKVKPRSDKYVLTDLGPRQLDAIVEVEEKRKLINSRKEKPYQLRNEYGKGKVYNTTLLVKLLSLVTNKMSTLDPCGIGIEMEANKPGWYDALNGLPGIFGSSTPETLELKRLVDYLLEILVTVNDDYKVLLPLEIYEFFTGLNNLVNIWLDNKDNFNYWYKASSLREKYREKVFYGFKGNEQEILVKNLIEYLEAISKKLHYSIKCASVTDYGIYSTYYYYIPIEYKKTDQFSKGGYPFIRVSKFEQVILPPFLEGQVRAMKVLKYDAVKELHEKVKHSELFDRKLKMYRLNGDLSAMPDDIGRARAFTPGWLENGSIWLHMEYKYLLELIKNQLYDEFFQALDDCLIAFQDPEIYGRSILENSSFIMSSSNPDEKNHGRGYIARLSGSTAEFLEIWTIIAVGIKPFRYENEKLVFEPKAILKTEFFTKEEKRITLNINEKKCNFLIPKNCFTSLFLGNTLLVYHNPDKINTFDNCKINSYRILTKKGEIIIAENSSLKTPCAEMLRNGELERIDIYLSEG</sequence>
<evidence type="ECO:0000313" key="2">
    <source>
        <dbReference type="Proteomes" id="UP000665020"/>
    </source>
</evidence>
<dbReference type="AlphaFoldDB" id="A0A8A7KAX3"/>
<dbReference type="KEGG" id="ifn:GM661_04200"/>
<organism evidence="1 2">
    <name type="scientific">Iocasia fonsfrigidae</name>
    <dbReference type="NCBI Taxonomy" id="2682810"/>
    <lineage>
        <taxon>Bacteria</taxon>
        <taxon>Bacillati</taxon>
        <taxon>Bacillota</taxon>
        <taxon>Clostridia</taxon>
        <taxon>Halanaerobiales</taxon>
        <taxon>Halanaerobiaceae</taxon>
        <taxon>Iocasia</taxon>
    </lineage>
</organism>
<dbReference type="InterPro" id="IPR012341">
    <property type="entry name" value="6hp_glycosidase-like_sf"/>
</dbReference>
<dbReference type="GO" id="GO:0005975">
    <property type="term" value="P:carbohydrate metabolic process"/>
    <property type="evidence" value="ECO:0007669"/>
    <property type="project" value="InterPro"/>
</dbReference>
<protein>
    <recommendedName>
        <fullName evidence="3">Cellobiose phosphorylase</fullName>
    </recommendedName>
</protein>
<name>A0A8A7KAX3_9FIRM</name>
<dbReference type="EMBL" id="CP046640">
    <property type="protein sequence ID" value="QTL97235.1"/>
    <property type="molecule type" value="Genomic_DNA"/>
</dbReference>
<evidence type="ECO:0008006" key="3">
    <source>
        <dbReference type="Google" id="ProtNLM"/>
    </source>
</evidence>
<dbReference type="Proteomes" id="UP000665020">
    <property type="component" value="Chromosome"/>
</dbReference>
<proteinExistence type="predicted"/>
<evidence type="ECO:0000313" key="1">
    <source>
        <dbReference type="EMBL" id="QTL97235.1"/>
    </source>
</evidence>
<dbReference type="RefSeq" id="WP_230868881.1">
    <property type="nucleotide sequence ID" value="NZ_CP046640.1"/>
</dbReference>
<reference evidence="1" key="1">
    <citation type="submission" date="2019-12" db="EMBL/GenBank/DDBJ databases">
        <authorList>
            <person name="zhang j."/>
            <person name="sun C.M."/>
        </authorList>
    </citation>
    <scope>NUCLEOTIDE SEQUENCE</scope>
    <source>
        <strain evidence="1">NS-1</strain>
    </source>
</reference>
<dbReference type="Gene3D" id="1.50.10.10">
    <property type="match status" value="1"/>
</dbReference>